<proteinExistence type="predicted"/>
<dbReference type="RefSeq" id="WP_345396424.1">
    <property type="nucleotide sequence ID" value="NZ_BAABLA010000025.1"/>
</dbReference>
<evidence type="ECO:0000313" key="3">
    <source>
        <dbReference type="Proteomes" id="UP001596337"/>
    </source>
</evidence>
<keyword evidence="1" id="KW-1133">Transmembrane helix</keyword>
<comment type="caution">
    <text evidence="2">The sequence shown here is derived from an EMBL/GenBank/DDBJ whole genome shotgun (WGS) entry which is preliminary data.</text>
</comment>
<keyword evidence="1" id="KW-0472">Membrane</keyword>
<dbReference type="EMBL" id="JBHSXX010000001">
    <property type="protein sequence ID" value="MFC6867834.1"/>
    <property type="molecule type" value="Genomic_DNA"/>
</dbReference>
<protein>
    <submittedName>
        <fullName evidence="2">DUF6346 domain-containing protein</fullName>
    </submittedName>
</protein>
<name>A0ABW2BZ23_9PSEU</name>
<evidence type="ECO:0000313" key="2">
    <source>
        <dbReference type="EMBL" id="MFC6867834.1"/>
    </source>
</evidence>
<dbReference type="InterPro" id="IPR045927">
    <property type="entry name" value="DUF6346"/>
</dbReference>
<evidence type="ECO:0000256" key="1">
    <source>
        <dbReference type="SAM" id="Phobius"/>
    </source>
</evidence>
<keyword evidence="1" id="KW-0812">Transmembrane</keyword>
<feature type="transmembrane region" description="Helical" evidence="1">
    <location>
        <begin position="334"/>
        <end position="354"/>
    </location>
</feature>
<sequence length="484" mass="52011">MRRRSGRVRRSDVRTLDQGWIGSCPEHITAGEAPHRGIALIQPRAISGSETLLAVVNTGESDHTWERSKQRTRSRYLLRCVGALLLGGFSLLGALTVMTVADASSGGPEAHATGTAEVRECIQRGPVSASGLGYFYRCQADVTWDDGSTSREWFPAGQLSPEHRGQAVPVFEPELPETGGRGRPISSEPGVNDSAKWVTAGIVSATVLGLLGVFALFAAAMNAYWVVRPRHRAFGVASPGRGVWRTMNENAGRELGRYDRAKGSWPVTDADMANVPKFRRELRVKLVSALCCLAIALHVFTSIPRADAPRAIDFVSPWPEIARAWLVGPDGLGVVPHFGVAIVGAGVAALLFWMTSQLRTSSARIVRYGMPFLAKQGNLSRKQGNEMLRRMADGRRGAYQRGVVLAVIVLGLAAFAGLHAFAQLPSGAPMVVMIAGLRDAIVLALLGAILLVTVEPKYDRLSRLLAIHEEIARSDGTNASAAKS</sequence>
<feature type="transmembrane region" description="Helical" evidence="1">
    <location>
        <begin position="282"/>
        <end position="300"/>
    </location>
</feature>
<dbReference type="Proteomes" id="UP001596337">
    <property type="component" value="Unassembled WGS sequence"/>
</dbReference>
<reference evidence="3" key="1">
    <citation type="journal article" date="2019" name="Int. J. Syst. Evol. Microbiol.">
        <title>The Global Catalogue of Microorganisms (GCM) 10K type strain sequencing project: providing services to taxonomists for standard genome sequencing and annotation.</title>
        <authorList>
            <consortium name="The Broad Institute Genomics Platform"/>
            <consortium name="The Broad Institute Genome Sequencing Center for Infectious Disease"/>
            <person name="Wu L."/>
            <person name="Ma J."/>
        </authorList>
    </citation>
    <scope>NUCLEOTIDE SEQUENCE [LARGE SCALE GENOMIC DNA]</scope>
    <source>
        <strain evidence="3">KCTC 32255</strain>
    </source>
</reference>
<gene>
    <name evidence="2" type="ORF">ACFQGD_11815</name>
</gene>
<feature type="transmembrane region" description="Helical" evidence="1">
    <location>
        <begin position="428"/>
        <end position="454"/>
    </location>
</feature>
<feature type="transmembrane region" description="Helical" evidence="1">
    <location>
        <begin position="398"/>
        <end position="422"/>
    </location>
</feature>
<feature type="transmembrane region" description="Helical" evidence="1">
    <location>
        <begin position="76"/>
        <end position="101"/>
    </location>
</feature>
<accession>A0ABW2BZ23</accession>
<keyword evidence="3" id="KW-1185">Reference proteome</keyword>
<feature type="transmembrane region" description="Helical" evidence="1">
    <location>
        <begin position="197"/>
        <end position="225"/>
    </location>
</feature>
<organism evidence="2 3">
    <name type="scientific">Haloechinothrix salitolerans</name>
    <dbReference type="NCBI Taxonomy" id="926830"/>
    <lineage>
        <taxon>Bacteria</taxon>
        <taxon>Bacillati</taxon>
        <taxon>Actinomycetota</taxon>
        <taxon>Actinomycetes</taxon>
        <taxon>Pseudonocardiales</taxon>
        <taxon>Pseudonocardiaceae</taxon>
        <taxon>Haloechinothrix</taxon>
    </lineage>
</organism>
<dbReference type="Pfam" id="PF19873">
    <property type="entry name" value="DUF6346"/>
    <property type="match status" value="1"/>
</dbReference>